<evidence type="ECO:0000256" key="5">
    <source>
        <dbReference type="ARBA" id="ARBA00022840"/>
    </source>
</evidence>
<keyword evidence="2" id="KW-0808">Transferase</keyword>
<dbReference type="InterPro" id="IPR011009">
    <property type="entry name" value="Kinase-like_dom_sf"/>
</dbReference>
<organism evidence="7">
    <name type="scientific">Vannella robusta</name>
    <dbReference type="NCBI Taxonomy" id="1487602"/>
    <lineage>
        <taxon>Eukaryota</taxon>
        <taxon>Amoebozoa</taxon>
        <taxon>Discosea</taxon>
        <taxon>Flabellinia</taxon>
        <taxon>Vannellidae</taxon>
        <taxon>Vannella</taxon>
    </lineage>
</organism>
<dbReference type="AlphaFoldDB" id="A0A7S4I060"/>
<dbReference type="SUPFAM" id="SSF56112">
    <property type="entry name" value="Protein kinase-like (PK-like)"/>
    <property type="match status" value="1"/>
</dbReference>
<evidence type="ECO:0000256" key="4">
    <source>
        <dbReference type="ARBA" id="ARBA00022777"/>
    </source>
</evidence>
<dbReference type="GO" id="GO:0004674">
    <property type="term" value="F:protein serine/threonine kinase activity"/>
    <property type="evidence" value="ECO:0007669"/>
    <property type="project" value="UniProtKB-KW"/>
</dbReference>
<dbReference type="GO" id="GO:0035556">
    <property type="term" value="P:intracellular signal transduction"/>
    <property type="evidence" value="ECO:0007669"/>
    <property type="project" value="TreeGrafter"/>
</dbReference>
<keyword evidence="1" id="KW-0723">Serine/threonine-protein kinase</keyword>
<keyword evidence="5" id="KW-0067">ATP-binding</keyword>
<dbReference type="PANTHER" id="PTHR24346:SF82">
    <property type="entry name" value="KP78A-RELATED"/>
    <property type="match status" value="1"/>
</dbReference>
<accession>A0A7S4I060</accession>
<dbReference type="SMART" id="SM00220">
    <property type="entry name" value="S_TKc"/>
    <property type="match status" value="1"/>
</dbReference>
<dbReference type="PROSITE" id="PS50011">
    <property type="entry name" value="PROTEIN_KINASE_DOM"/>
    <property type="match status" value="1"/>
</dbReference>
<evidence type="ECO:0000256" key="2">
    <source>
        <dbReference type="ARBA" id="ARBA00022679"/>
    </source>
</evidence>
<evidence type="ECO:0000313" key="7">
    <source>
        <dbReference type="EMBL" id="CAE2214532.1"/>
    </source>
</evidence>
<proteinExistence type="predicted"/>
<keyword evidence="4" id="KW-0418">Kinase</keyword>
<evidence type="ECO:0000259" key="6">
    <source>
        <dbReference type="PROSITE" id="PS50011"/>
    </source>
</evidence>
<dbReference type="PANTHER" id="PTHR24346">
    <property type="entry name" value="MAP/MICROTUBULE AFFINITY-REGULATING KINASE"/>
    <property type="match status" value="1"/>
</dbReference>
<gene>
    <name evidence="7" type="ORF">VSP0166_LOCUS6614</name>
</gene>
<dbReference type="CDD" id="cd00180">
    <property type="entry name" value="PKc"/>
    <property type="match status" value="1"/>
</dbReference>
<feature type="domain" description="Protein kinase" evidence="6">
    <location>
        <begin position="1"/>
        <end position="253"/>
    </location>
</feature>
<name>A0A7S4I060_9EUKA</name>
<keyword evidence="3" id="KW-0547">Nucleotide-binding</keyword>
<protein>
    <recommendedName>
        <fullName evidence="6">Protein kinase domain-containing protein</fullName>
    </recommendedName>
</protein>
<sequence length="281" mass="30939">MPFSVDATNYNFELPEGSQCCIVDGSCRGKAITVKVFPNCDGKLDPKFRREAMVLSHLAKKPLVGVCQLIGVTVHEHMSSIALEPFSTTLRTFLTECSFKNTSETKALFRDICRAVKHVHAAGVAHLDLNPDNILVDQATRSVTLCNFINSHISPKKLEKQDTVVVQNLIEAEFAGPQALTNAALNPFLADIYSLGCVYYYILRGSAPDVNDEGVVQSLDGLSPEAAVVIRMMLDSCPTKRPSIDDLIRHPSLAPKRVWKAVRTISPSFISKHNPYTKLVN</sequence>
<dbReference type="EMBL" id="HBKP01009364">
    <property type="protein sequence ID" value="CAE2214532.1"/>
    <property type="molecule type" value="Transcribed_RNA"/>
</dbReference>
<dbReference type="GO" id="GO:0005737">
    <property type="term" value="C:cytoplasm"/>
    <property type="evidence" value="ECO:0007669"/>
    <property type="project" value="TreeGrafter"/>
</dbReference>
<dbReference type="InterPro" id="IPR000719">
    <property type="entry name" value="Prot_kinase_dom"/>
</dbReference>
<evidence type="ECO:0000256" key="1">
    <source>
        <dbReference type="ARBA" id="ARBA00022527"/>
    </source>
</evidence>
<reference evidence="7" key="1">
    <citation type="submission" date="2021-01" db="EMBL/GenBank/DDBJ databases">
        <authorList>
            <person name="Corre E."/>
            <person name="Pelletier E."/>
            <person name="Niang G."/>
            <person name="Scheremetjew M."/>
            <person name="Finn R."/>
            <person name="Kale V."/>
            <person name="Holt S."/>
            <person name="Cochrane G."/>
            <person name="Meng A."/>
            <person name="Brown T."/>
            <person name="Cohen L."/>
        </authorList>
    </citation>
    <scope>NUCLEOTIDE SEQUENCE</scope>
    <source>
        <strain evidence="7">DIVA3 518/3/11/1/6</strain>
    </source>
</reference>
<evidence type="ECO:0000256" key="3">
    <source>
        <dbReference type="ARBA" id="ARBA00022741"/>
    </source>
</evidence>
<dbReference type="Pfam" id="PF00069">
    <property type="entry name" value="Pkinase"/>
    <property type="match status" value="1"/>
</dbReference>
<dbReference type="GO" id="GO:0005524">
    <property type="term" value="F:ATP binding"/>
    <property type="evidence" value="ECO:0007669"/>
    <property type="project" value="UniProtKB-KW"/>
</dbReference>
<dbReference type="Gene3D" id="1.10.510.10">
    <property type="entry name" value="Transferase(Phosphotransferase) domain 1"/>
    <property type="match status" value="1"/>
</dbReference>